<keyword evidence="1" id="KW-0732">Signal</keyword>
<feature type="chain" id="PRO_5046722676" description="DUF3352 domain-containing protein" evidence="1">
    <location>
        <begin position="22"/>
        <end position="571"/>
    </location>
</feature>
<dbReference type="Proteomes" id="UP001164459">
    <property type="component" value="Chromosome"/>
</dbReference>
<dbReference type="EMBL" id="CP114040">
    <property type="protein sequence ID" value="WAS96926.1"/>
    <property type="molecule type" value="Genomic_DNA"/>
</dbReference>
<name>A0ABY7HCA6_9BACT</name>
<evidence type="ECO:0000256" key="1">
    <source>
        <dbReference type="SAM" id="SignalP"/>
    </source>
</evidence>
<organism evidence="2 3">
    <name type="scientific">Nannocystis punicea</name>
    <dbReference type="NCBI Taxonomy" id="2995304"/>
    <lineage>
        <taxon>Bacteria</taxon>
        <taxon>Pseudomonadati</taxon>
        <taxon>Myxococcota</taxon>
        <taxon>Polyangia</taxon>
        <taxon>Nannocystales</taxon>
        <taxon>Nannocystaceae</taxon>
        <taxon>Nannocystis</taxon>
    </lineage>
</organism>
<evidence type="ECO:0000313" key="2">
    <source>
        <dbReference type="EMBL" id="WAS96926.1"/>
    </source>
</evidence>
<feature type="signal peptide" evidence="1">
    <location>
        <begin position="1"/>
        <end position="21"/>
    </location>
</feature>
<reference evidence="2" key="1">
    <citation type="submission" date="2022-11" db="EMBL/GenBank/DDBJ databases">
        <title>Minimal conservation of predation-associated metabolite biosynthetic gene clusters underscores biosynthetic potential of Myxococcota including descriptions for ten novel species: Archangium lansinium sp. nov., Myxococcus landrumus sp. nov., Nannocystis bai.</title>
        <authorList>
            <person name="Ahearne A."/>
            <person name="Stevens C."/>
            <person name="Dowd S."/>
        </authorList>
    </citation>
    <scope>NUCLEOTIDE SEQUENCE</scope>
    <source>
        <strain evidence="2">Fl3</strain>
    </source>
</reference>
<keyword evidence="3" id="KW-1185">Reference proteome</keyword>
<proteinExistence type="predicted"/>
<dbReference type="RefSeq" id="WP_269039289.1">
    <property type="nucleotide sequence ID" value="NZ_CP114040.1"/>
</dbReference>
<evidence type="ECO:0008006" key="4">
    <source>
        <dbReference type="Google" id="ProtNLM"/>
    </source>
</evidence>
<sequence length="571" mass="60765">MTRAKQWLRWPIGCGRAAALATVLAVAGVAGCTKSNEQVAAAALADPAVRALLSKIPADTPYAFISFGGPSARAMIEKIYKSMSPAMERLWPLLDQMPMDQEWGPLAKAILVEFRAAMKEGGIDRTGIDMDGRAAVYGIGGLPAVRWSLKDPQALRDLLGRVQQAGNVTLQVCKLGDAEYWCGGVGEIKFAAAIVSDEFVMGLAPASMADKVFELLFGKTVPERSLADSPKLRDLLTTWQLGKHNVGYVDGRVIVEAILGEGDPLNKEVLAAVVPKVVEEWPRMTQVCKDEFRGLAAIAPMVVLGTETIDANGFEGVFGVELRSDLAQDFKSLRASVPGLSREVRGEAMFALGGGFDVGKAIEWALRKGQEVSKSPYQCPELAELNQFAAKIGQDTSAIPKWVPGLRGGSLVLTDIKMAGFLPSTITAHAVLAAADPRAVVEAIKAETPMIASYEFSDDGAVKTLPDGTVPFVNGIAYGAKAGTGIVVAIGPGSEGTVSKLLSAPEVKDPPLGLFAYDMARIMSQLEPVLGMTGQPELTAVFDIYKVFGPAGYEMYAEDRGLVFKVGMTLR</sequence>
<gene>
    <name evidence="2" type="ORF">O0S08_12320</name>
</gene>
<accession>A0ABY7HCA6</accession>
<evidence type="ECO:0000313" key="3">
    <source>
        <dbReference type="Proteomes" id="UP001164459"/>
    </source>
</evidence>
<dbReference type="PROSITE" id="PS51257">
    <property type="entry name" value="PROKAR_LIPOPROTEIN"/>
    <property type="match status" value="1"/>
</dbReference>
<protein>
    <recommendedName>
        <fullName evidence="4">DUF3352 domain-containing protein</fullName>
    </recommendedName>
</protein>